<dbReference type="GO" id="GO:0006508">
    <property type="term" value="P:proteolysis"/>
    <property type="evidence" value="ECO:0007669"/>
    <property type="project" value="InterPro"/>
</dbReference>
<dbReference type="Pfam" id="PF03572">
    <property type="entry name" value="Peptidase_S41"/>
    <property type="match status" value="1"/>
</dbReference>
<feature type="domain" description="PDZ" evidence="2">
    <location>
        <begin position="161"/>
        <end position="215"/>
    </location>
</feature>
<name>A0A1G2DDL0_9BACT</name>
<dbReference type="SMART" id="SM00245">
    <property type="entry name" value="TSPc"/>
    <property type="match status" value="1"/>
</dbReference>
<dbReference type="InterPro" id="IPR029045">
    <property type="entry name" value="ClpP/crotonase-like_dom_sf"/>
</dbReference>
<dbReference type="PROSITE" id="PS51257">
    <property type="entry name" value="PROKAR_LIPOPROTEIN"/>
    <property type="match status" value="1"/>
</dbReference>
<protein>
    <recommendedName>
        <fullName evidence="2">PDZ domain-containing protein</fullName>
    </recommendedName>
</protein>
<dbReference type="GO" id="GO:0008236">
    <property type="term" value="F:serine-type peptidase activity"/>
    <property type="evidence" value="ECO:0007669"/>
    <property type="project" value="InterPro"/>
</dbReference>
<dbReference type="AlphaFoldDB" id="A0A1G2DDL0"/>
<dbReference type="Gene3D" id="2.30.42.10">
    <property type="match status" value="1"/>
</dbReference>
<evidence type="ECO:0000259" key="2">
    <source>
        <dbReference type="PROSITE" id="PS50106"/>
    </source>
</evidence>
<dbReference type="Gene3D" id="3.90.226.10">
    <property type="entry name" value="2-enoyl-CoA Hydratase, Chain A, domain 1"/>
    <property type="match status" value="1"/>
</dbReference>
<sequence length="549" mass="59459">MKTTFCRTFALAVVLFLVTVTSACAEVSRPFSGRILIQNAISAGVAITQAESSAVDKAVYIEAVVCRNIYPAPQSDLACVKTMAAEIEKQFPDAMKKAKESGFMEVPAELVDPLSAEVYLLNARILGACRGGEFAKCMEKVYRTLPSAFDPHSGYISVEEFTEMRQSSTGSFSGIGVEVGGKKTEKDPLVVINPMEGSPGEKAGLLPGDLIVGISKDGTKEGMRSIETYATVNEAVKDIRGVKGTAVRLLVERVGEAGQREFVITRGVIDTQVVKSALLIEGNKRYGMIHGRQFDGQACVRTEEAYKKLTATGALDGLIVSVERDPGGYLHEAHCLLDLFTDAKSFVLQRDRQSITPYQPCRRDMLGQVYCQGDIKIHPGDITNGLPILVMINGGSASASEIFSAGMKHMGRAVIAGTPTFQKGSMQTIIPLGDGSAVKVTAAEFLVGTMEDWTNVQCLGVTPDIVYERGFDPKDKDGKRITDCGLEHSIRSGGPMQNAPTRPSIKDANSAHFAESVLMLEAYKKYATKEDEKVKQQEELMKKLRGKDE</sequence>
<proteinExistence type="predicted"/>
<dbReference type="InterPro" id="IPR036034">
    <property type="entry name" value="PDZ_sf"/>
</dbReference>
<gene>
    <name evidence="3" type="ORF">A3C93_04390</name>
</gene>
<dbReference type="SUPFAM" id="SSF50156">
    <property type="entry name" value="PDZ domain-like"/>
    <property type="match status" value="1"/>
</dbReference>
<evidence type="ECO:0000313" key="3">
    <source>
        <dbReference type="EMBL" id="OGZ11623.1"/>
    </source>
</evidence>
<dbReference type="InterPro" id="IPR001478">
    <property type="entry name" value="PDZ"/>
</dbReference>
<dbReference type="InterPro" id="IPR005151">
    <property type="entry name" value="Tail-specific_protease"/>
</dbReference>
<dbReference type="STRING" id="1798664.A3C93_04390"/>
<dbReference type="PANTHER" id="PTHR32060">
    <property type="entry name" value="TAIL-SPECIFIC PROTEASE"/>
    <property type="match status" value="1"/>
</dbReference>
<dbReference type="Proteomes" id="UP000178636">
    <property type="component" value="Unassembled WGS sequence"/>
</dbReference>
<dbReference type="GO" id="GO:0030288">
    <property type="term" value="C:outer membrane-bounded periplasmic space"/>
    <property type="evidence" value="ECO:0007669"/>
    <property type="project" value="TreeGrafter"/>
</dbReference>
<dbReference type="Pfam" id="PF00595">
    <property type="entry name" value="PDZ"/>
    <property type="match status" value="1"/>
</dbReference>
<dbReference type="SUPFAM" id="SSF52096">
    <property type="entry name" value="ClpP/crotonase"/>
    <property type="match status" value="1"/>
</dbReference>
<feature type="signal peptide" evidence="1">
    <location>
        <begin position="1"/>
        <end position="25"/>
    </location>
</feature>
<accession>A0A1G2DDL0</accession>
<evidence type="ECO:0000256" key="1">
    <source>
        <dbReference type="SAM" id="SignalP"/>
    </source>
</evidence>
<dbReference type="GO" id="GO:0007165">
    <property type="term" value="P:signal transduction"/>
    <property type="evidence" value="ECO:0007669"/>
    <property type="project" value="TreeGrafter"/>
</dbReference>
<dbReference type="SMART" id="SM00228">
    <property type="entry name" value="PDZ"/>
    <property type="match status" value="1"/>
</dbReference>
<evidence type="ECO:0000313" key="4">
    <source>
        <dbReference type="Proteomes" id="UP000178636"/>
    </source>
</evidence>
<dbReference type="PROSITE" id="PS50106">
    <property type="entry name" value="PDZ"/>
    <property type="match status" value="1"/>
</dbReference>
<organism evidence="3 4">
    <name type="scientific">Candidatus Lloydbacteria bacterium RIFCSPHIGHO2_02_FULL_54_17</name>
    <dbReference type="NCBI Taxonomy" id="1798664"/>
    <lineage>
        <taxon>Bacteria</taxon>
        <taxon>Candidatus Lloydiibacteriota</taxon>
    </lineage>
</organism>
<dbReference type="EMBL" id="MHLO01000031">
    <property type="protein sequence ID" value="OGZ11623.1"/>
    <property type="molecule type" value="Genomic_DNA"/>
</dbReference>
<keyword evidence="1" id="KW-0732">Signal</keyword>
<dbReference type="Gene3D" id="3.30.750.44">
    <property type="match status" value="1"/>
</dbReference>
<dbReference type="GO" id="GO:0004175">
    <property type="term" value="F:endopeptidase activity"/>
    <property type="evidence" value="ECO:0007669"/>
    <property type="project" value="TreeGrafter"/>
</dbReference>
<comment type="caution">
    <text evidence="3">The sequence shown here is derived from an EMBL/GenBank/DDBJ whole genome shotgun (WGS) entry which is preliminary data.</text>
</comment>
<dbReference type="CDD" id="cd06782">
    <property type="entry name" value="cpPDZ_CPP-like"/>
    <property type="match status" value="1"/>
</dbReference>
<reference evidence="3 4" key="1">
    <citation type="journal article" date="2016" name="Nat. Commun.">
        <title>Thousands of microbial genomes shed light on interconnected biogeochemical processes in an aquifer system.</title>
        <authorList>
            <person name="Anantharaman K."/>
            <person name="Brown C.T."/>
            <person name="Hug L.A."/>
            <person name="Sharon I."/>
            <person name="Castelle C.J."/>
            <person name="Probst A.J."/>
            <person name="Thomas B.C."/>
            <person name="Singh A."/>
            <person name="Wilkins M.J."/>
            <person name="Karaoz U."/>
            <person name="Brodie E.L."/>
            <person name="Williams K.H."/>
            <person name="Hubbard S.S."/>
            <person name="Banfield J.F."/>
        </authorList>
    </citation>
    <scope>NUCLEOTIDE SEQUENCE [LARGE SCALE GENOMIC DNA]</scope>
</reference>
<dbReference type="PANTHER" id="PTHR32060:SF22">
    <property type="entry name" value="CARBOXYL-TERMINAL-PROCESSING PEPTIDASE 3, CHLOROPLASTIC"/>
    <property type="match status" value="1"/>
</dbReference>
<feature type="chain" id="PRO_5009582526" description="PDZ domain-containing protein" evidence="1">
    <location>
        <begin position="26"/>
        <end position="549"/>
    </location>
</feature>